<dbReference type="InterPro" id="IPR001214">
    <property type="entry name" value="SET_dom"/>
</dbReference>
<sequence length="232" mass="25103">MRGGATMEDRSGDSSIATVGHADICQQLESILVSKAPRTWCVEVSASQLTGAGEGVFLRGSCAAGSVLALYPGVVFATSDLPAMHKMILPGNEYVLMRRDGLLIDGRPDGPSRQLYEVARQRDRAAGCEPFVEGGELTVGNKVNHPPKGRLPNVFVQPFDLRPGEHQALHPYLPVVNFRPPAAGEPCKSTAVLVASRDLSDGEELFLNYKLRPEGPLASWYSPVQRRVPLDE</sequence>
<dbReference type="PROSITE" id="PS50280">
    <property type="entry name" value="SET"/>
    <property type="match status" value="1"/>
</dbReference>
<evidence type="ECO:0000259" key="1">
    <source>
        <dbReference type="PROSITE" id="PS50280"/>
    </source>
</evidence>
<dbReference type="PANTHER" id="PTHR33524">
    <property type="entry name" value="C5ORF35"/>
    <property type="match status" value="1"/>
</dbReference>
<feature type="domain" description="SET" evidence="1">
    <location>
        <begin position="40"/>
        <end position="210"/>
    </location>
</feature>
<reference evidence="2" key="1">
    <citation type="submission" date="2021-01" db="EMBL/GenBank/DDBJ databases">
        <authorList>
            <person name="Corre E."/>
            <person name="Pelletier E."/>
            <person name="Niang G."/>
            <person name="Scheremetjew M."/>
            <person name="Finn R."/>
            <person name="Kale V."/>
            <person name="Holt S."/>
            <person name="Cochrane G."/>
            <person name="Meng A."/>
            <person name="Brown T."/>
            <person name="Cohen L."/>
        </authorList>
    </citation>
    <scope>NUCLEOTIDE SEQUENCE</scope>
    <source>
        <strain evidence="2">UTEX LB 985</strain>
    </source>
</reference>
<dbReference type="AlphaFoldDB" id="A0A7S2FF95"/>
<dbReference type="InterPro" id="IPR046341">
    <property type="entry name" value="SET_dom_sf"/>
</dbReference>
<proteinExistence type="predicted"/>
<protein>
    <recommendedName>
        <fullName evidence="1">SET domain-containing protein</fullName>
    </recommendedName>
</protein>
<dbReference type="PANTHER" id="PTHR33524:SF1">
    <property type="entry name" value="SET DOMAIN-CONTAINING PROTEIN"/>
    <property type="match status" value="1"/>
</dbReference>
<evidence type="ECO:0000313" key="2">
    <source>
        <dbReference type="EMBL" id="CAD9391564.1"/>
    </source>
</evidence>
<dbReference type="SUPFAM" id="SSF82199">
    <property type="entry name" value="SET domain"/>
    <property type="match status" value="1"/>
</dbReference>
<name>A0A7S2FF95_9EUKA</name>
<organism evidence="2">
    <name type="scientific">Haptolina brevifila</name>
    <dbReference type="NCBI Taxonomy" id="156173"/>
    <lineage>
        <taxon>Eukaryota</taxon>
        <taxon>Haptista</taxon>
        <taxon>Haptophyta</taxon>
        <taxon>Prymnesiophyceae</taxon>
        <taxon>Prymnesiales</taxon>
        <taxon>Prymnesiaceae</taxon>
        <taxon>Haptolina</taxon>
    </lineage>
</organism>
<dbReference type="EMBL" id="HBGU01001347">
    <property type="protein sequence ID" value="CAD9391564.1"/>
    <property type="molecule type" value="Transcribed_RNA"/>
</dbReference>
<gene>
    <name evidence="2" type="ORF">CBRE1094_LOCUS692</name>
</gene>
<dbReference type="InterPro" id="IPR040415">
    <property type="entry name" value="SETD9"/>
</dbReference>
<dbReference type="Gene3D" id="2.170.270.10">
    <property type="entry name" value="SET domain"/>
    <property type="match status" value="1"/>
</dbReference>
<accession>A0A7S2FF95</accession>